<dbReference type="GO" id="GO:0005524">
    <property type="term" value="F:ATP binding"/>
    <property type="evidence" value="ECO:0007669"/>
    <property type="project" value="InterPro"/>
</dbReference>
<dbReference type="CDD" id="cd02423">
    <property type="entry name" value="Peptidase_C39G"/>
    <property type="match status" value="1"/>
</dbReference>
<reference evidence="3" key="1">
    <citation type="submission" date="2020-05" db="EMBL/GenBank/DDBJ databases">
        <authorList>
            <person name="Wang L."/>
            <person name="Shao Z."/>
        </authorList>
    </citation>
    <scope>NUCLEOTIDE SEQUENCE</scope>
    <source>
        <strain evidence="3">MCCC 1A05776</strain>
    </source>
</reference>
<evidence type="ECO:0000313" key="3">
    <source>
        <dbReference type="EMBL" id="MCE8052620.1"/>
    </source>
</evidence>
<sequence>MRNPFLLLAMFGMASVVYPQAQAAPVQFAGVVPGTVVTKEVQSIRERRFENLVEQETDFSCGAASLATILKYAYGWTDVTEETVLAGLMEVADPERVRQLGFSLLDLNNYVQSIGLRGRGYEIGPESLDEVSIPVIVLLDLDGYEHFVVMKKARGDRVYIGDPALGNKVMDRDDFLASWNNIIFAVVGDGFDTSTVLLDPAQPLTARRMTDVFSPVPEQQLLDFGFKHSEVF</sequence>
<proteinExistence type="predicted"/>
<keyword evidence="1" id="KW-0732">Signal</keyword>
<feature type="domain" description="Peptidase C39" evidence="2">
    <location>
        <begin position="55"/>
        <end position="186"/>
    </location>
</feature>
<dbReference type="Gene3D" id="3.90.70.10">
    <property type="entry name" value="Cysteine proteinases"/>
    <property type="match status" value="1"/>
</dbReference>
<dbReference type="Pfam" id="PF03412">
    <property type="entry name" value="Peptidase_C39"/>
    <property type="match status" value="1"/>
</dbReference>
<gene>
    <name evidence="3" type="ORF">HOP61_15085</name>
</gene>
<accession>A0AAW4YWU7</accession>
<dbReference type="GO" id="GO:0006508">
    <property type="term" value="P:proteolysis"/>
    <property type="evidence" value="ECO:0007669"/>
    <property type="project" value="InterPro"/>
</dbReference>
<feature type="signal peptide" evidence="1">
    <location>
        <begin position="1"/>
        <end position="23"/>
    </location>
</feature>
<reference evidence="3" key="2">
    <citation type="journal article" date="2021" name="Front. Microbiol.">
        <title>Aerobic Denitrification and Heterotrophic Sulfur Oxidation in the Genus Halomonas Revealed by Six Novel Species Characterizations and Genome-Based Analysis.</title>
        <authorList>
            <person name="Wang L."/>
            <person name="Shao Z."/>
        </authorList>
    </citation>
    <scope>NUCLEOTIDE SEQUENCE</scope>
    <source>
        <strain evidence="3">MCCC 1A05776</strain>
    </source>
</reference>
<protein>
    <submittedName>
        <fullName evidence="3">C39 family peptidase</fullName>
    </submittedName>
</protein>
<evidence type="ECO:0000256" key="1">
    <source>
        <dbReference type="SAM" id="SignalP"/>
    </source>
</evidence>
<feature type="chain" id="PRO_5043464687" evidence="1">
    <location>
        <begin position="24"/>
        <end position="232"/>
    </location>
</feature>
<organism evidence="3 4">
    <name type="scientific">Billgrantia desiderata</name>
    <dbReference type="NCBI Taxonomy" id="52021"/>
    <lineage>
        <taxon>Bacteria</taxon>
        <taxon>Pseudomonadati</taxon>
        <taxon>Pseudomonadota</taxon>
        <taxon>Gammaproteobacteria</taxon>
        <taxon>Oceanospirillales</taxon>
        <taxon>Halomonadaceae</taxon>
        <taxon>Billgrantia</taxon>
    </lineage>
</organism>
<dbReference type="GO" id="GO:0016020">
    <property type="term" value="C:membrane"/>
    <property type="evidence" value="ECO:0007669"/>
    <property type="project" value="InterPro"/>
</dbReference>
<name>A0AAW4YWU7_9GAMM</name>
<dbReference type="GO" id="GO:0008233">
    <property type="term" value="F:peptidase activity"/>
    <property type="evidence" value="ECO:0007669"/>
    <property type="project" value="InterPro"/>
</dbReference>
<evidence type="ECO:0000259" key="2">
    <source>
        <dbReference type="PROSITE" id="PS50990"/>
    </source>
</evidence>
<dbReference type="InterPro" id="IPR005074">
    <property type="entry name" value="Peptidase_C39"/>
</dbReference>
<dbReference type="Proteomes" id="UP001320178">
    <property type="component" value="Unassembled WGS sequence"/>
</dbReference>
<dbReference type="EMBL" id="JABFTS010000006">
    <property type="protein sequence ID" value="MCE8052620.1"/>
    <property type="molecule type" value="Genomic_DNA"/>
</dbReference>
<comment type="caution">
    <text evidence="3">The sequence shown here is derived from an EMBL/GenBank/DDBJ whole genome shotgun (WGS) entry which is preliminary data.</text>
</comment>
<dbReference type="AlphaFoldDB" id="A0AAW4YWU7"/>
<evidence type="ECO:0000313" key="4">
    <source>
        <dbReference type="Proteomes" id="UP001320178"/>
    </source>
</evidence>
<dbReference type="PROSITE" id="PS50990">
    <property type="entry name" value="PEPTIDASE_C39"/>
    <property type="match status" value="1"/>
</dbReference>